<dbReference type="Proteomes" id="UP001364617">
    <property type="component" value="Unassembled WGS sequence"/>
</dbReference>
<feature type="domain" description="Myb/SANT-like DNA-binding" evidence="2">
    <location>
        <begin position="5"/>
        <end position="93"/>
    </location>
</feature>
<dbReference type="InterPro" id="IPR044822">
    <property type="entry name" value="Myb_DNA-bind_4"/>
</dbReference>
<evidence type="ECO:0000313" key="4">
    <source>
        <dbReference type="Proteomes" id="UP001364617"/>
    </source>
</evidence>
<organism evidence="3 4">
    <name type="scientific">Phoxinus phoxinus</name>
    <name type="common">Eurasian minnow</name>
    <dbReference type="NCBI Taxonomy" id="58324"/>
    <lineage>
        <taxon>Eukaryota</taxon>
        <taxon>Metazoa</taxon>
        <taxon>Chordata</taxon>
        <taxon>Craniata</taxon>
        <taxon>Vertebrata</taxon>
        <taxon>Euteleostomi</taxon>
        <taxon>Actinopterygii</taxon>
        <taxon>Neopterygii</taxon>
        <taxon>Teleostei</taxon>
        <taxon>Ostariophysi</taxon>
        <taxon>Cypriniformes</taxon>
        <taxon>Leuciscidae</taxon>
        <taxon>Phoxininae</taxon>
        <taxon>Phoxinus</taxon>
    </lineage>
</organism>
<feature type="compositionally biased region" description="Low complexity" evidence="1">
    <location>
        <begin position="280"/>
        <end position="292"/>
    </location>
</feature>
<feature type="region of interest" description="Disordered" evidence="1">
    <location>
        <begin position="270"/>
        <end position="292"/>
    </location>
</feature>
<dbReference type="PANTHER" id="PTHR47595:SF1">
    <property type="entry name" value="MYB_SANT-LIKE DNA-BINDING DOMAIN-CONTAINING PROTEIN"/>
    <property type="match status" value="1"/>
</dbReference>
<sequence length="292" mass="32857">MENTRPWSASETRVLICLWSKATIQAKLESSYRNKTIYEGLAGEMHQHGYERTWLQCQRKIKHLKTSYKRAKDANNRSGNGRTTCPFFDELDSVLCDRPTTQPLVSFDSAAPENEEGDEDESTGEGSAAEPLDCRTNEDTPETGTTDSSTEASHQTVPSGRGARLGGKRKRTRMEASFDALTKAMTTQFEQEAKLQLQMQATQHEHELRLFNIFVNAFSTGQQSSHANLAPQHNSTPFYRVPDFQPPTVSQFPFPQSHFVPLHLQRLSSTPRQLNDSDELSSLGESSTHYNL</sequence>
<evidence type="ECO:0000259" key="2">
    <source>
        <dbReference type="Pfam" id="PF13837"/>
    </source>
</evidence>
<name>A0AAN9D6U1_9TELE</name>
<accession>A0AAN9D6U1</accession>
<dbReference type="PANTHER" id="PTHR47595">
    <property type="entry name" value="HEAT SHOCK 70 KDA PROTEIN 14"/>
    <property type="match status" value="1"/>
</dbReference>
<gene>
    <name evidence="3" type="ORF">R3I93_006661</name>
</gene>
<evidence type="ECO:0000313" key="3">
    <source>
        <dbReference type="EMBL" id="KAK7162428.1"/>
    </source>
</evidence>
<dbReference type="Pfam" id="PF13837">
    <property type="entry name" value="Myb_DNA-bind_4"/>
    <property type="match status" value="1"/>
</dbReference>
<feature type="compositionally biased region" description="Polar residues" evidence="1">
    <location>
        <begin position="142"/>
        <end position="158"/>
    </location>
</feature>
<comment type="caution">
    <text evidence="3">The sequence shown here is derived from an EMBL/GenBank/DDBJ whole genome shotgun (WGS) entry which is preliminary data.</text>
</comment>
<dbReference type="Gene3D" id="1.10.10.60">
    <property type="entry name" value="Homeodomain-like"/>
    <property type="match status" value="1"/>
</dbReference>
<protein>
    <recommendedName>
        <fullName evidence="2">Myb/SANT-like DNA-binding domain-containing protein</fullName>
    </recommendedName>
</protein>
<evidence type="ECO:0000256" key="1">
    <source>
        <dbReference type="SAM" id="MobiDB-lite"/>
    </source>
</evidence>
<dbReference type="EMBL" id="JAYKXH010000007">
    <property type="protein sequence ID" value="KAK7162428.1"/>
    <property type="molecule type" value="Genomic_DNA"/>
</dbReference>
<reference evidence="3 4" key="1">
    <citation type="submission" date="2024-02" db="EMBL/GenBank/DDBJ databases">
        <title>Chromosome-level genome assembly of the Eurasian Minnow (Phoxinus phoxinus).</title>
        <authorList>
            <person name="Oriowo T.O."/>
            <person name="Martin S."/>
            <person name="Stange M."/>
            <person name="Chrysostomakis Y."/>
            <person name="Brown T."/>
            <person name="Winkler S."/>
            <person name="Kukowka S."/>
            <person name="Myers E.W."/>
            <person name="Bohne A."/>
        </authorList>
    </citation>
    <scope>NUCLEOTIDE SEQUENCE [LARGE SCALE GENOMIC DNA]</scope>
    <source>
        <strain evidence="3">ZFMK-TIS-60720</strain>
        <tissue evidence="3">Whole Organism</tissue>
    </source>
</reference>
<proteinExistence type="predicted"/>
<keyword evidence="4" id="KW-1185">Reference proteome</keyword>
<feature type="compositionally biased region" description="Acidic residues" evidence="1">
    <location>
        <begin position="113"/>
        <end position="123"/>
    </location>
</feature>
<dbReference type="AlphaFoldDB" id="A0AAN9D6U1"/>
<feature type="region of interest" description="Disordered" evidence="1">
    <location>
        <begin position="103"/>
        <end position="172"/>
    </location>
</feature>